<feature type="compositionally biased region" description="Acidic residues" evidence="1">
    <location>
        <begin position="146"/>
        <end position="156"/>
    </location>
</feature>
<feature type="compositionally biased region" description="Pro residues" evidence="1">
    <location>
        <begin position="110"/>
        <end position="119"/>
    </location>
</feature>
<evidence type="ECO:0000313" key="2">
    <source>
        <dbReference type="EMBL" id="OUC43839.1"/>
    </source>
</evidence>
<dbReference type="AlphaFoldDB" id="A0A1Y3EJW1"/>
<dbReference type="EMBL" id="LVZM01014059">
    <property type="protein sequence ID" value="OUC43839.1"/>
    <property type="molecule type" value="Genomic_DNA"/>
</dbReference>
<protein>
    <submittedName>
        <fullName evidence="2">Uncharacterized protein</fullName>
    </submittedName>
</protein>
<gene>
    <name evidence="2" type="ORF">D917_00235</name>
</gene>
<dbReference type="Proteomes" id="UP000243006">
    <property type="component" value="Unassembled WGS sequence"/>
</dbReference>
<accession>A0A1Y3EJW1</accession>
<evidence type="ECO:0000313" key="3">
    <source>
        <dbReference type="Proteomes" id="UP000243006"/>
    </source>
</evidence>
<feature type="compositionally biased region" description="Acidic residues" evidence="1">
    <location>
        <begin position="58"/>
        <end position="74"/>
    </location>
</feature>
<feature type="region of interest" description="Disordered" evidence="1">
    <location>
        <begin position="40"/>
        <end position="156"/>
    </location>
</feature>
<proteinExistence type="predicted"/>
<sequence>MKKYKYPLEKDVCMYYSKMVRFCSLVILLLLVPLITDTEAKKKAKTRSPAVRNKSLESDAENSSELINNEEDEEGILKLAKKPIKQPPEEGSEMQPPKQPPEEPREEPMEPPAEMPAEPPVDEPMEIKPEDQSEPPPPPPEMEAGGADDVENAVEE</sequence>
<organism evidence="2 3">
    <name type="scientific">Trichinella nativa</name>
    <dbReference type="NCBI Taxonomy" id="6335"/>
    <lineage>
        <taxon>Eukaryota</taxon>
        <taxon>Metazoa</taxon>
        <taxon>Ecdysozoa</taxon>
        <taxon>Nematoda</taxon>
        <taxon>Enoplea</taxon>
        <taxon>Dorylaimia</taxon>
        <taxon>Trichinellida</taxon>
        <taxon>Trichinellidae</taxon>
        <taxon>Trichinella</taxon>
    </lineage>
</organism>
<name>A0A1Y3EJW1_9BILA</name>
<evidence type="ECO:0000256" key="1">
    <source>
        <dbReference type="SAM" id="MobiDB-lite"/>
    </source>
</evidence>
<comment type="caution">
    <text evidence="2">The sequence shown here is derived from an EMBL/GenBank/DDBJ whole genome shotgun (WGS) entry which is preliminary data.</text>
</comment>
<reference evidence="2 3" key="1">
    <citation type="submission" date="2015-04" db="EMBL/GenBank/DDBJ databases">
        <title>Draft genome of the roundworm Trichinella nativa.</title>
        <authorList>
            <person name="Mitreva M."/>
        </authorList>
    </citation>
    <scope>NUCLEOTIDE SEQUENCE [LARGE SCALE GENOMIC DNA]</scope>
    <source>
        <strain evidence="2 3">ISS45</strain>
    </source>
</reference>